<proteinExistence type="inferred from homology"/>
<keyword evidence="6" id="KW-1185">Reference proteome</keyword>
<evidence type="ECO:0000256" key="1">
    <source>
        <dbReference type="ARBA" id="ARBA00001933"/>
    </source>
</evidence>
<dbReference type="Gene3D" id="3.90.1150.10">
    <property type="entry name" value="Aspartate Aminotransferase, domain 1"/>
    <property type="match status" value="1"/>
</dbReference>
<accession>A0LSP9</accession>
<dbReference type="eggNOG" id="COG2008">
    <property type="taxonomic scope" value="Bacteria"/>
</dbReference>
<dbReference type="SUPFAM" id="SSF53383">
    <property type="entry name" value="PLP-dependent transferases"/>
    <property type="match status" value="1"/>
</dbReference>
<dbReference type="OrthoDB" id="9774495at2"/>
<dbReference type="Pfam" id="PF01212">
    <property type="entry name" value="Beta_elim_lyase"/>
    <property type="match status" value="1"/>
</dbReference>
<dbReference type="InterPro" id="IPR015422">
    <property type="entry name" value="PyrdxlP-dep_Trfase_small"/>
</dbReference>
<name>A0LSP9_ACIC1</name>
<dbReference type="InterPro" id="IPR015421">
    <property type="entry name" value="PyrdxlP-dep_Trfase_major"/>
</dbReference>
<keyword evidence="5" id="KW-0456">Lyase</keyword>
<organism evidence="5 6">
    <name type="scientific">Acidothermus cellulolyticus (strain ATCC 43068 / DSM 8971 / 11B)</name>
    <dbReference type="NCBI Taxonomy" id="351607"/>
    <lineage>
        <taxon>Bacteria</taxon>
        <taxon>Bacillati</taxon>
        <taxon>Actinomycetota</taxon>
        <taxon>Actinomycetes</taxon>
        <taxon>Acidothermales</taxon>
        <taxon>Acidothermaceae</taxon>
        <taxon>Acidothermus</taxon>
    </lineage>
</organism>
<dbReference type="GO" id="GO:0006520">
    <property type="term" value="P:amino acid metabolic process"/>
    <property type="evidence" value="ECO:0007669"/>
    <property type="project" value="InterPro"/>
</dbReference>
<comment type="cofactor">
    <cofactor evidence="1">
        <name>pyridoxal 5'-phosphate</name>
        <dbReference type="ChEBI" id="CHEBI:597326"/>
    </cofactor>
</comment>
<evidence type="ECO:0000256" key="3">
    <source>
        <dbReference type="ARBA" id="ARBA00022898"/>
    </source>
</evidence>
<protein>
    <submittedName>
        <fullName evidence="5">L-threonine aldolase</fullName>
        <ecNumber evidence="5">4.1.2.5</ecNumber>
    </submittedName>
</protein>
<feature type="domain" description="Aromatic amino acid beta-eliminating lyase/threonine aldolase" evidence="4">
    <location>
        <begin position="12"/>
        <end position="297"/>
    </location>
</feature>
<dbReference type="STRING" id="351607.Acel_0686"/>
<dbReference type="PANTHER" id="PTHR48097">
    <property type="entry name" value="L-THREONINE ALDOLASE-RELATED"/>
    <property type="match status" value="1"/>
</dbReference>
<dbReference type="InterPro" id="IPR015424">
    <property type="entry name" value="PyrdxlP-dep_Trfase"/>
</dbReference>
<evidence type="ECO:0000256" key="2">
    <source>
        <dbReference type="ARBA" id="ARBA00006966"/>
    </source>
</evidence>
<evidence type="ECO:0000313" key="5">
    <source>
        <dbReference type="EMBL" id="ABK52459.1"/>
    </source>
</evidence>
<keyword evidence="3" id="KW-0663">Pyridoxal phosphate</keyword>
<evidence type="ECO:0000313" key="6">
    <source>
        <dbReference type="Proteomes" id="UP000008221"/>
    </source>
</evidence>
<dbReference type="EC" id="4.1.2.5" evidence="5"/>
<dbReference type="EMBL" id="CP000481">
    <property type="protein sequence ID" value="ABK52459.1"/>
    <property type="molecule type" value="Genomic_DNA"/>
</dbReference>
<dbReference type="KEGG" id="ace:Acel_0686"/>
<dbReference type="Gene3D" id="3.40.640.10">
    <property type="entry name" value="Type I PLP-dependent aspartate aminotransferase-like (Major domain)"/>
    <property type="match status" value="1"/>
</dbReference>
<dbReference type="Proteomes" id="UP000008221">
    <property type="component" value="Chromosome"/>
</dbReference>
<reference evidence="5 6" key="1">
    <citation type="journal article" date="2009" name="Genome Res.">
        <title>Complete genome of the cellulolytic thermophile Acidothermus cellulolyticus 11B provides insights into its ecophysiological and evolutionary adaptations.</title>
        <authorList>
            <person name="Barabote R.D."/>
            <person name="Xie G."/>
            <person name="Leu D.H."/>
            <person name="Normand P."/>
            <person name="Necsulea A."/>
            <person name="Daubin V."/>
            <person name="Medigue C."/>
            <person name="Adney W.S."/>
            <person name="Xu X.C."/>
            <person name="Lapidus A."/>
            <person name="Parales R.E."/>
            <person name="Detter C."/>
            <person name="Pujic P."/>
            <person name="Bruce D."/>
            <person name="Lavire C."/>
            <person name="Challacombe J.F."/>
            <person name="Brettin T.S."/>
            <person name="Berry A.M."/>
        </authorList>
    </citation>
    <scope>NUCLEOTIDE SEQUENCE [LARGE SCALE GENOMIC DNA]</scope>
    <source>
        <strain evidence="6">ATCC 43068 / DSM 8971 / 11B</strain>
    </source>
</reference>
<dbReference type="CDD" id="cd06502">
    <property type="entry name" value="TA_like"/>
    <property type="match status" value="1"/>
</dbReference>
<gene>
    <name evidence="5" type="ordered locus">Acel_0686</name>
</gene>
<dbReference type="HOGENOM" id="CLU_049619_0_0_11"/>
<dbReference type="RefSeq" id="WP_011719522.1">
    <property type="nucleotide sequence ID" value="NC_008578.1"/>
</dbReference>
<dbReference type="GO" id="GO:0004793">
    <property type="term" value="F:threonine aldolase activity"/>
    <property type="evidence" value="ECO:0007669"/>
    <property type="project" value="UniProtKB-EC"/>
</dbReference>
<comment type="similarity">
    <text evidence="2">Belongs to the threonine aldolase family.</text>
</comment>
<sequence length="352" mass="38034">MTVRHDPNRRSFASDNCAGVHPEILDAIAEANGGHVMGYGDDPYTEAARQVFRTHFGDNAEVYFVLTGTGANVVGLQAMTRPWDAVICADTAHVNTDECGAPEKIGRLKLLTIPATDGKVTVDAIADRLIGRGDEHHAQPSVVSLTQATELGTVYTPEEIAAITDFAHARGLTVHMDGARLANAAAGLGVSLRTLTTDAGVDVLSFGGTKNGLAYGEALVVLNPDAVHGVPYLRKFSTQLASKMRFVAAQFLRLMETDLWRRNAAHANAMARRLAEGAAAIPGLRITRPVQANAVFATLPRQVSERLQREYPFYVWDERTGEVRWMCAFDTTEDDVDAFVSAIRAEFAAAAR</sequence>
<dbReference type="PANTHER" id="PTHR48097:SF5">
    <property type="entry name" value="LOW SPECIFICITY L-THREONINE ALDOLASE"/>
    <property type="match status" value="1"/>
</dbReference>
<evidence type="ECO:0000259" key="4">
    <source>
        <dbReference type="Pfam" id="PF01212"/>
    </source>
</evidence>
<dbReference type="InterPro" id="IPR001597">
    <property type="entry name" value="ArAA_b-elim_lyase/Thr_aldolase"/>
</dbReference>
<dbReference type="InParanoid" id="A0LSP9"/>
<dbReference type="AlphaFoldDB" id="A0LSP9"/>